<protein>
    <submittedName>
        <fullName evidence="3">Proteinase inhibitor I3</fullName>
    </submittedName>
</protein>
<reference evidence="3 4" key="1">
    <citation type="journal article" date="2018" name="Mol. Plant">
        <title>The genome of Artemisia annua provides insight into the evolution of Asteraceae family and artemisinin biosynthesis.</title>
        <authorList>
            <person name="Shen Q."/>
            <person name="Zhang L."/>
            <person name="Liao Z."/>
            <person name="Wang S."/>
            <person name="Yan T."/>
            <person name="Shi P."/>
            <person name="Liu M."/>
            <person name="Fu X."/>
            <person name="Pan Q."/>
            <person name="Wang Y."/>
            <person name="Lv Z."/>
            <person name="Lu X."/>
            <person name="Zhang F."/>
            <person name="Jiang W."/>
            <person name="Ma Y."/>
            <person name="Chen M."/>
            <person name="Hao X."/>
            <person name="Li L."/>
            <person name="Tang Y."/>
            <person name="Lv G."/>
            <person name="Zhou Y."/>
            <person name="Sun X."/>
            <person name="Brodelius P.E."/>
            <person name="Rose J.K.C."/>
            <person name="Tang K."/>
        </authorList>
    </citation>
    <scope>NUCLEOTIDE SEQUENCE [LARGE SCALE GENOMIC DNA]</scope>
    <source>
        <strain evidence="4">cv. Huhao1</strain>
        <tissue evidence="3">Leaf</tissue>
    </source>
</reference>
<dbReference type="InterPro" id="IPR002160">
    <property type="entry name" value="Prot_inh_Kunz-lg"/>
</dbReference>
<evidence type="ECO:0000256" key="1">
    <source>
        <dbReference type="ARBA" id="ARBA00005440"/>
    </source>
</evidence>
<feature type="signal peptide" evidence="2">
    <location>
        <begin position="1"/>
        <end position="22"/>
    </location>
</feature>
<feature type="chain" id="PRO_5015608111" evidence="2">
    <location>
        <begin position="23"/>
        <end position="201"/>
    </location>
</feature>
<dbReference type="PANTHER" id="PTHR33107">
    <property type="entry name" value="KUNITZ TRYPSIN INHIBITOR 2"/>
    <property type="match status" value="1"/>
</dbReference>
<name>A0A2U1PRH9_ARTAN</name>
<evidence type="ECO:0000313" key="4">
    <source>
        <dbReference type="Proteomes" id="UP000245207"/>
    </source>
</evidence>
<proteinExistence type="inferred from homology"/>
<evidence type="ECO:0000256" key="2">
    <source>
        <dbReference type="SAM" id="SignalP"/>
    </source>
</evidence>
<keyword evidence="2" id="KW-0732">Signal</keyword>
<dbReference type="AlphaFoldDB" id="A0A2U1PRH9"/>
<dbReference type="InterPro" id="IPR011065">
    <property type="entry name" value="Kunitz_inhibitor_STI-like_sf"/>
</dbReference>
<dbReference type="Proteomes" id="UP000245207">
    <property type="component" value="Unassembled WGS sequence"/>
</dbReference>
<dbReference type="Gene3D" id="2.80.10.50">
    <property type="match status" value="1"/>
</dbReference>
<comment type="similarity">
    <text evidence="1">Belongs to the protease inhibitor I3 (leguminous Kunitz-type inhibitor) family.</text>
</comment>
<dbReference type="SUPFAM" id="SSF50386">
    <property type="entry name" value="STI-like"/>
    <property type="match status" value="1"/>
</dbReference>
<dbReference type="EMBL" id="PKPP01000820">
    <property type="protein sequence ID" value="PWA88369.1"/>
    <property type="molecule type" value="Genomic_DNA"/>
</dbReference>
<dbReference type="SMART" id="SM00452">
    <property type="entry name" value="STI"/>
    <property type="match status" value="1"/>
</dbReference>
<dbReference type="STRING" id="35608.A0A2U1PRH9"/>
<evidence type="ECO:0000313" key="3">
    <source>
        <dbReference type="EMBL" id="PWA88369.1"/>
    </source>
</evidence>
<keyword evidence="4" id="KW-1185">Reference proteome</keyword>
<dbReference type="GO" id="GO:0004866">
    <property type="term" value="F:endopeptidase inhibitor activity"/>
    <property type="evidence" value="ECO:0007669"/>
    <property type="project" value="InterPro"/>
</dbReference>
<dbReference type="PRINTS" id="PR00291">
    <property type="entry name" value="KUNITZINHBTR"/>
</dbReference>
<organism evidence="3 4">
    <name type="scientific">Artemisia annua</name>
    <name type="common">Sweet wormwood</name>
    <dbReference type="NCBI Taxonomy" id="35608"/>
    <lineage>
        <taxon>Eukaryota</taxon>
        <taxon>Viridiplantae</taxon>
        <taxon>Streptophyta</taxon>
        <taxon>Embryophyta</taxon>
        <taxon>Tracheophyta</taxon>
        <taxon>Spermatophyta</taxon>
        <taxon>Magnoliopsida</taxon>
        <taxon>eudicotyledons</taxon>
        <taxon>Gunneridae</taxon>
        <taxon>Pentapetalae</taxon>
        <taxon>asterids</taxon>
        <taxon>campanulids</taxon>
        <taxon>Asterales</taxon>
        <taxon>Asteraceae</taxon>
        <taxon>Asteroideae</taxon>
        <taxon>Anthemideae</taxon>
        <taxon>Artemisiinae</taxon>
        <taxon>Artemisia</taxon>
    </lineage>
</organism>
<dbReference type="PANTHER" id="PTHR33107:SF5">
    <property type="entry name" value="KUNITZ TRYPSIN INHIBITOR 5"/>
    <property type="match status" value="1"/>
</dbReference>
<gene>
    <name evidence="3" type="ORF">CTI12_AA121580</name>
</gene>
<dbReference type="Pfam" id="PF00197">
    <property type="entry name" value="Kunitz_legume"/>
    <property type="match status" value="1"/>
</dbReference>
<dbReference type="OrthoDB" id="1745944at2759"/>
<comment type="caution">
    <text evidence="3">The sequence shown here is derived from an EMBL/GenBank/DDBJ whole genome shotgun (WGS) entry which is preliminary data.</text>
</comment>
<sequence>MKISFFIFFTTSTLSLSSVVESQSPVLDTAGNLLVTGASYYILPAVSYRFGGVKLDPTTLNQTCPLDVTQEHNDELDGLPLTFLLSSPSIDGVIYQSTDLNIRFSNVTTCGKPAVWRMVGRNGQWVVTLGGIVGRPRWETTFNWFKIEKYDNDYKIEFCPKVCGNICRPFCGGVGSTIAKTGRISLILSKVDPLKVKFKKA</sequence>
<accession>A0A2U1PRH9</accession>